<dbReference type="Proteomes" id="UP000255082">
    <property type="component" value="Unassembled WGS sequence"/>
</dbReference>
<dbReference type="AlphaFoldDB" id="A0A378X196"/>
<sequence length="330" mass="34887">MKWKRTTAVVGAAGLVAAVVIAAGSRFDRGIVRADDGYCALMPDTVGLYPGNPVTQMGYPVGKVDHVDPQGGYVRVTFELDPGRRYPADVKAVTRSKSILADRSLELVGNYRSGAQLEAGHCIALKDTATPKSLSEITGSAADFLGQLTPGDNTKALTDAVDGLAKALAGQGGNAHQLMVNAQDAMASPDRLVSDIGSILFNLSPLTTQALADWNSLHHTAEVLPTDITSLTFGAWPGVDGLIRGMGPLIAVLYEIQSQYGDAIWPTADHAADIIRLAASHANDIRDFLGLLPGVAAFMTNTAHGRSVQWQPPTVDGTNVLDLALEREHR</sequence>
<dbReference type="InterPro" id="IPR003399">
    <property type="entry name" value="Mce/MlaD"/>
</dbReference>
<reference evidence="2 3" key="1">
    <citation type="submission" date="2018-06" db="EMBL/GenBank/DDBJ databases">
        <authorList>
            <consortium name="Pathogen Informatics"/>
            <person name="Doyle S."/>
        </authorList>
    </citation>
    <scope>NUCLEOTIDE SEQUENCE [LARGE SCALE GENOMIC DNA]</scope>
    <source>
        <strain evidence="2 3">NCTC13184</strain>
    </source>
</reference>
<dbReference type="RefSeq" id="WP_062962251.1">
    <property type="nucleotide sequence ID" value="NZ_JAJFOE010000001.1"/>
</dbReference>
<proteinExistence type="predicted"/>
<evidence type="ECO:0000259" key="1">
    <source>
        <dbReference type="Pfam" id="PF02470"/>
    </source>
</evidence>
<evidence type="ECO:0000313" key="2">
    <source>
        <dbReference type="EMBL" id="SUA46421.1"/>
    </source>
</evidence>
<dbReference type="EMBL" id="UGRU01000001">
    <property type="protein sequence ID" value="SUA46421.1"/>
    <property type="molecule type" value="Genomic_DNA"/>
</dbReference>
<protein>
    <submittedName>
        <fullName evidence="2">Virulence factor Mce family protein</fullName>
    </submittedName>
</protein>
<evidence type="ECO:0000313" key="3">
    <source>
        <dbReference type="Proteomes" id="UP000255082"/>
    </source>
</evidence>
<accession>A0A378X196</accession>
<dbReference type="PANTHER" id="PTHR33371">
    <property type="entry name" value="INTERMEMBRANE PHOSPHOLIPID TRANSPORT SYSTEM BINDING PROTEIN MLAD-RELATED"/>
    <property type="match status" value="1"/>
</dbReference>
<dbReference type="OrthoDB" id="4608030at2"/>
<gene>
    <name evidence="2" type="ORF">NCTC13184_04946</name>
</gene>
<organism evidence="2 3">
    <name type="scientific">Nocardia africana</name>
    <dbReference type="NCBI Taxonomy" id="134964"/>
    <lineage>
        <taxon>Bacteria</taxon>
        <taxon>Bacillati</taxon>
        <taxon>Actinomycetota</taxon>
        <taxon>Actinomycetes</taxon>
        <taxon>Mycobacteriales</taxon>
        <taxon>Nocardiaceae</taxon>
        <taxon>Nocardia</taxon>
    </lineage>
</organism>
<dbReference type="Pfam" id="PF02470">
    <property type="entry name" value="MlaD"/>
    <property type="match status" value="1"/>
</dbReference>
<feature type="domain" description="Mce/MlaD" evidence="1">
    <location>
        <begin position="40"/>
        <end position="108"/>
    </location>
</feature>
<name>A0A378X196_9NOCA</name>
<dbReference type="PANTHER" id="PTHR33371:SF4">
    <property type="entry name" value="INTERMEMBRANE PHOSPHOLIPID TRANSPORT SYSTEM BINDING PROTEIN MLAD"/>
    <property type="match status" value="1"/>
</dbReference>
<dbReference type="InterPro" id="IPR052336">
    <property type="entry name" value="MlaD_Phospholipid_Transporter"/>
</dbReference>